<feature type="transmembrane region" description="Helical" evidence="5">
    <location>
        <begin position="125"/>
        <end position="144"/>
    </location>
</feature>
<feature type="transmembrane region" description="Helical" evidence="5">
    <location>
        <begin position="225"/>
        <end position="245"/>
    </location>
</feature>
<comment type="subcellular location">
    <subcellularLocation>
        <location evidence="1">Endomembrane system</location>
        <topology evidence="1">Multi-pass membrane protein</topology>
    </subcellularLocation>
</comment>
<dbReference type="GO" id="GO:0012505">
    <property type="term" value="C:endomembrane system"/>
    <property type="evidence" value="ECO:0007669"/>
    <property type="project" value="UniProtKB-SubCell"/>
</dbReference>
<evidence type="ECO:0000256" key="2">
    <source>
        <dbReference type="ARBA" id="ARBA00022692"/>
    </source>
</evidence>
<protein>
    <recommendedName>
        <fullName evidence="6">HTTM-like domain-containing protein</fullName>
    </recommendedName>
</protein>
<dbReference type="AlphaFoldDB" id="A0A235B4Q1"/>
<feature type="transmembrane region" description="Helical" evidence="5">
    <location>
        <begin position="12"/>
        <end position="34"/>
    </location>
</feature>
<proteinExistence type="predicted"/>
<evidence type="ECO:0000313" key="8">
    <source>
        <dbReference type="Proteomes" id="UP000215459"/>
    </source>
</evidence>
<dbReference type="Proteomes" id="UP000215459">
    <property type="component" value="Unassembled WGS sequence"/>
</dbReference>
<organism evidence="7 8">
    <name type="scientific">Paludifilum halophilum</name>
    <dbReference type="NCBI Taxonomy" id="1642702"/>
    <lineage>
        <taxon>Bacteria</taxon>
        <taxon>Bacillati</taxon>
        <taxon>Bacillota</taxon>
        <taxon>Bacilli</taxon>
        <taxon>Bacillales</taxon>
        <taxon>Thermoactinomycetaceae</taxon>
        <taxon>Paludifilum</taxon>
    </lineage>
</organism>
<feature type="domain" description="HTTM-like" evidence="6">
    <location>
        <begin position="10"/>
        <end position="289"/>
    </location>
</feature>
<feature type="transmembrane region" description="Helical" evidence="5">
    <location>
        <begin position="102"/>
        <end position="119"/>
    </location>
</feature>
<reference evidence="7 8" key="1">
    <citation type="submission" date="2017-07" db="EMBL/GenBank/DDBJ databases">
        <title>The genome sequence of Paludifilum halophilum highlights mechanisms for microbial adaptation to high salt environemnts.</title>
        <authorList>
            <person name="Belbahri L."/>
        </authorList>
    </citation>
    <scope>NUCLEOTIDE SEQUENCE [LARGE SCALE GENOMIC DNA]</scope>
    <source>
        <strain evidence="7 8">DSM 102817</strain>
    </source>
</reference>
<dbReference type="InterPro" id="IPR011020">
    <property type="entry name" value="HTTM-like"/>
</dbReference>
<evidence type="ECO:0000256" key="5">
    <source>
        <dbReference type="SAM" id="Phobius"/>
    </source>
</evidence>
<dbReference type="SMART" id="SM00752">
    <property type="entry name" value="HTTM"/>
    <property type="match status" value="1"/>
</dbReference>
<feature type="transmembrane region" description="Helical" evidence="5">
    <location>
        <begin position="252"/>
        <end position="278"/>
    </location>
</feature>
<dbReference type="OrthoDB" id="1260738at2"/>
<dbReference type="InterPro" id="IPR053934">
    <property type="entry name" value="HTTM_dom"/>
</dbReference>
<evidence type="ECO:0000256" key="1">
    <source>
        <dbReference type="ARBA" id="ARBA00004127"/>
    </source>
</evidence>
<keyword evidence="8" id="KW-1185">Reference proteome</keyword>
<dbReference type="InterPro" id="IPR052964">
    <property type="entry name" value="Sporulation_signal_mat"/>
</dbReference>
<evidence type="ECO:0000259" key="6">
    <source>
        <dbReference type="SMART" id="SM00752"/>
    </source>
</evidence>
<feature type="transmembrane region" description="Helical" evidence="5">
    <location>
        <begin position="75"/>
        <end position="95"/>
    </location>
</feature>
<evidence type="ECO:0000256" key="3">
    <source>
        <dbReference type="ARBA" id="ARBA00022989"/>
    </source>
</evidence>
<evidence type="ECO:0000313" key="7">
    <source>
        <dbReference type="EMBL" id="OYD06939.1"/>
    </source>
</evidence>
<keyword evidence="2 5" id="KW-0812">Transmembrane</keyword>
<dbReference type="InterPro" id="IPR007263">
    <property type="entry name" value="DCC1-like"/>
</dbReference>
<keyword evidence="3 5" id="KW-1133">Transmembrane helix</keyword>
<dbReference type="GO" id="GO:0015035">
    <property type="term" value="F:protein-disulfide reductase activity"/>
    <property type="evidence" value="ECO:0007669"/>
    <property type="project" value="InterPro"/>
</dbReference>
<dbReference type="Pfam" id="PF05090">
    <property type="entry name" value="HTTM"/>
    <property type="match status" value="1"/>
</dbReference>
<evidence type="ECO:0000256" key="4">
    <source>
        <dbReference type="ARBA" id="ARBA00023136"/>
    </source>
</evidence>
<name>A0A235B4Q1_9BACL</name>
<dbReference type="Pfam" id="PF04134">
    <property type="entry name" value="DCC1-like"/>
    <property type="match status" value="1"/>
</dbReference>
<dbReference type="EMBL" id="NOWF01000008">
    <property type="protein sequence ID" value="OYD06939.1"/>
    <property type="molecule type" value="Genomic_DNA"/>
</dbReference>
<sequence>MIRRIEDFLTREHMLIGAGLLRMTIGLGILFHLIDHYPERHLLWGEKGLWPIGEFLSGAEERGIYTLFHLSDAPWVFEGIYHGGILVVLLFTLGYRTRITTVCTFILFWSLYYRTPFITNGGDNLVRIVLFFLLFANAGARLSLDRRRRKPPLTGESTLRPFAAVLHNFAVFAIILQLLLLYFNAGIYKVMGSMWQGGTAVYYAMRVQDYFWPGISDRLWQSESLVVFLTYSSVLFQIAFPFLLLNRYTKYAAVIAAFLFHTGVGLMMNLALFSWYMIGCEWILLSDRDYRFWAERARSLGAKGGLWMNRVGERVGFLTRRKITVFYDGWCPFCTRSVHTAKKLDGFGLIHFVSFREPGVTASYGLDPDRLEKRLHSTKDGLHFHEGIDGIIQMVSRLPLLWPFWPLLILSRRLGIGQRVYDWIAGKRTIIPAGGCDEHCSIGSRTSSTRQKTSS</sequence>
<comment type="caution">
    <text evidence="7">The sequence shown here is derived from an EMBL/GenBank/DDBJ whole genome shotgun (WGS) entry which is preliminary data.</text>
</comment>
<accession>A0A235B4Q1</accession>
<dbReference type="PANTHER" id="PTHR39535:SF2">
    <property type="entry name" value="HTTM DOMAIN-CONTAINING PROTEIN"/>
    <property type="match status" value="1"/>
</dbReference>
<keyword evidence="4 5" id="KW-0472">Membrane</keyword>
<dbReference type="PANTHER" id="PTHR39535">
    <property type="entry name" value="SPORULATION-DELAYING PROTEIN SDPB"/>
    <property type="match status" value="1"/>
</dbReference>
<feature type="transmembrane region" description="Helical" evidence="5">
    <location>
        <begin position="165"/>
        <end position="185"/>
    </location>
</feature>
<dbReference type="RefSeq" id="WP_094265137.1">
    <property type="nucleotide sequence ID" value="NZ_NOWF01000008.1"/>
</dbReference>
<gene>
    <name evidence="7" type="ORF">CHM34_13450</name>
</gene>